<organism evidence="1 2">
    <name type="scientific">Cupriavidus basilensis</name>
    <dbReference type="NCBI Taxonomy" id="68895"/>
    <lineage>
        <taxon>Bacteria</taxon>
        <taxon>Pseudomonadati</taxon>
        <taxon>Pseudomonadota</taxon>
        <taxon>Betaproteobacteria</taxon>
        <taxon>Burkholderiales</taxon>
        <taxon>Burkholderiaceae</taxon>
        <taxon>Cupriavidus</taxon>
    </lineage>
</organism>
<reference evidence="1 2" key="1">
    <citation type="submission" date="2023-03" db="EMBL/GenBank/DDBJ databases">
        <title>Draft assemblies of triclosan tolerant bacteria isolated from returned activated sludge.</title>
        <authorList>
            <person name="Van Hamelsveld S."/>
        </authorList>
    </citation>
    <scope>NUCLEOTIDE SEQUENCE [LARGE SCALE GENOMIC DNA]</scope>
    <source>
        <strain evidence="1 2">GW210010_S58</strain>
    </source>
</reference>
<accession>A0ABT6AGI1</accession>
<keyword evidence="2" id="KW-1185">Reference proteome</keyword>
<evidence type="ECO:0008006" key="3">
    <source>
        <dbReference type="Google" id="ProtNLM"/>
    </source>
</evidence>
<sequence length="93" mass="10502">MYDRAALPRPPEPSITARVMRDTATPCAAPACHAVPQATACDMLMSDIGLLKRCRHCGEYWPADSEFFARDARRQDGLEHICKACRKEQRLVR</sequence>
<comment type="caution">
    <text evidence="1">The sequence shown here is derived from an EMBL/GenBank/DDBJ whole genome shotgun (WGS) entry which is preliminary data.</text>
</comment>
<dbReference type="Proteomes" id="UP001216674">
    <property type="component" value="Unassembled WGS sequence"/>
</dbReference>
<evidence type="ECO:0000313" key="2">
    <source>
        <dbReference type="Proteomes" id="UP001216674"/>
    </source>
</evidence>
<proteinExistence type="predicted"/>
<dbReference type="RefSeq" id="WP_276263409.1">
    <property type="nucleotide sequence ID" value="NZ_JARJLM010000016.1"/>
</dbReference>
<evidence type="ECO:0000313" key="1">
    <source>
        <dbReference type="EMBL" id="MDF3831564.1"/>
    </source>
</evidence>
<protein>
    <recommendedName>
        <fullName evidence="3">Zinc-binding domain-containing protein</fullName>
    </recommendedName>
</protein>
<dbReference type="EMBL" id="JARJLM010000016">
    <property type="protein sequence ID" value="MDF3831564.1"/>
    <property type="molecule type" value="Genomic_DNA"/>
</dbReference>
<gene>
    <name evidence="1" type="ORF">P3W85_01105</name>
</gene>
<name>A0ABT6AGI1_9BURK</name>